<keyword evidence="2" id="KW-1185">Reference proteome</keyword>
<evidence type="ECO:0000313" key="2">
    <source>
        <dbReference type="Proteomes" id="UP001054945"/>
    </source>
</evidence>
<gene>
    <name evidence="1" type="ORF">CEXT_488261</name>
</gene>
<dbReference type="AlphaFoldDB" id="A0AAV4XCP0"/>
<sequence length="83" mass="9699">MEGEYVISTMPKENDNNLQHPSYPNFMELPKLTLHQQIAELSLELSRTIYQQSLLSHFHNLRASYGKHILKYRLFSPTVPPCL</sequence>
<evidence type="ECO:0000313" key="1">
    <source>
        <dbReference type="EMBL" id="GIY92875.1"/>
    </source>
</evidence>
<dbReference type="EMBL" id="BPLR01017596">
    <property type="protein sequence ID" value="GIY92875.1"/>
    <property type="molecule type" value="Genomic_DNA"/>
</dbReference>
<accession>A0AAV4XCP0</accession>
<organism evidence="1 2">
    <name type="scientific">Caerostris extrusa</name>
    <name type="common">Bark spider</name>
    <name type="synonym">Caerostris bankana</name>
    <dbReference type="NCBI Taxonomy" id="172846"/>
    <lineage>
        <taxon>Eukaryota</taxon>
        <taxon>Metazoa</taxon>
        <taxon>Ecdysozoa</taxon>
        <taxon>Arthropoda</taxon>
        <taxon>Chelicerata</taxon>
        <taxon>Arachnida</taxon>
        <taxon>Araneae</taxon>
        <taxon>Araneomorphae</taxon>
        <taxon>Entelegynae</taxon>
        <taxon>Araneoidea</taxon>
        <taxon>Araneidae</taxon>
        <taxon>Caerostris</taxon>
    </lineage>
</organism>
<reference evidence="1 2" key="1">
    <citation type="submission" date="2021-06" db="EMBL/GenBank/DDBJ databases">
        <title>Caerostris extrusa draft genome.</title>
        <authorList>
            <person name="Kono N."/>
            <person name="Arakawa K."/>
        </authorList>
    </citation>
    <scope>NUCLEOTIDE SEQUENCE [LARGE SCALE GENOMIC DNA]</scope>
</reference>
<proteinExistence type="predicted"/>
<name>A0AAV4XCP0_CAEEX</name>
<protein>
    <submittedName>
        <fullName evidence="1">Uncharacterized protein</fullName>
    </submittedName>
</protein>
<comment type="caution">
    <text evidence="1">The sequence shown here is derived from an EMBL/GenBank/DDBJ whole genome shotgun (WGS) entry which is preliminary data.</text>
</comment>
<dbReference type="Proteomes" id="UP001054945">
    <property type="component" value="Unassembled WGS sequence"/>
</dbReference>